<keyword evidence="2" id="KW-1185">Reference proteome</keyword>
<name>A0ACC0B8J0_CATRO</name>
<evidence type="ECO:0000313" key="1">
    <source>
        <dbReference type="EMBL" id="KAI5668976.1"/>
    </source>
</evidence>
<evidence type="ECO:0000313" key="2">
    <source>
        <dbReference type="Proteomes" id="UP001060085"/>
    </source>
</evidence>
<proteinExistence type="predicted"/>
<gene>
    <name evidence="1" type="ORF">M9H77_18829</name>
</gene>
<comment type="caution">
    <text evidence="1">The sequence shown here is derived from an EMBL/GenBank/DDBJ whole genome shotgun (WGS) entry which is preliminary data.</text>
</comment>
<reference evidence="2" key="1">
    <citation type="journal article" date="2023" name="Nat. Plants">
        <title>Single-cell RNA sequencing provides a high-resolution roadmap for understanding the multicellular compartmentation of specialized metabolism.</title>
        <authorList>
            <person name="Sun S."/>
            <person name="Shen X."/>
            <person name="Li Y."/>
            <person name="Li Y."/>
            <person name="Wang S."/>
            <person name="Li R."/>
            <person name="Zhang H."/>
            <person name="Shen G."/>
            <person name="Guo B."/>
            <person name="Wei J."/>
            <person name="Xu J."/>
            <person name="St-Pierre B."/>
            <person name="Chen S."/>
            <person name="Sun C."/>
        </authorList>
    </citation>
    <scope>NUCLEOTIDE SEQUENCE [LARGE SCALE GENOMIC DNA]</scope>
</reference>
<sequence>MHRSRAPYRVWPEWYYVRHRTMRCDGTTTLWRVKEGLEIKVGLKVDLVVRWLWKLVLVRCLAGIDYEMPELIYNDLIMGSRFYPWSPTFALHVLLNSDVEVALMMHSGAVPEGHIWGQHRKSKNLEDFSAIMWIRVPSGVVIS</sequence>
<protein>
    <submittedName>
        <fullName evidence="1">Uncharacterized protein</fullName>
    </submittedName>
</protein>
<organism evidence="1 2">
    <name type="scientific">Catharanthus roseus</name>
    <name type="common">Madagascar periwinkle</name>
    <name type="synonym">Vinca rosea</name>
    <dbReference type="NCBI Taxonomy" id="4058"/>
    <lineage>
        <taxon>Eukaryota</taxon>
        <taxon>Viridiplantae</taxon>
        <taxon>Streptophyta</taxon>
        <taxon>Embryophyta</taxon>
        <taxon>Tracheophyta</taxon>
        <taxon>Spermatophyta</taxon>
        <taxon>Magnoliopsida</taxon>
        <taxon>eudicotyledons</taxon>
        <taxon>Gunneridae</taxon>
        <taxon>Pentapetalae</taxon>
        <taxon>asterids</taxon>
        <taxon>lamiids</taxon>
        <taxon>Gentianales</taxon>
        <taxon>Apocynaceae</taxon>
        <taxon>Rauvolfioideae</taxon>
        <taxon>Vinceae</taxon>
        <taxon>Catharanthinae</taxon>
        <taxon>Catharanthus</taxon>
    </lineage>
</organism>
<dbReference type="Proteomes" id="UP001060085">
    <property type="component" value="Linkage Group LG04"/>
</dbReference>
<accession>A0ACC0B8J0</accession>
<dbReference type="EMBL" id="CM044704">
    <property type="protein sequence ID" value="KAI5668976.1"/>
    <property type="molecule type" value="Genomic_DNA"/>
</dbReference>